<protein>
    <submittedName>
        <fullName evidence="2">Uncharacterized protein</fullName>
    </submittedName>
</protein>
<dbReference type="AlphaFoldDB" id="A0A0A9BCE4"/>
<accession>A0A0A9BCE4</accession>
<feature type="region of interest" description="Disordered" evidence="1">
    <location>
        <begin position="20"/>
        <end position="41"/>
    </location>
</feature>
<evidence type="ECO:0000256" key="1">
    <source>
        <dbReference type="SAM" id="MobiDB-lite"/>
    </source>
</evidence>
<dbReference type="EMBL" id="GBRH01238985">
    <property type="protein sequence ID" value="JAD58910.1"/>
    <property type="molecule type" value="Transcribed_RNA"/>
</dbReference>
<organism evidence="2">
    <name type="scientific">Arundo donax</name>
    <name type="common">Giant reed</name>
    <name type="synonym">Donax arundinaceus</name>
    <dbReference type="NCBI Taxonomy" id="35708"/>
    <lineage>
        <taxon>Eukaryota</taxon>
        <taxon>Viridiplantae</taxon>
        <taxon>Streptophyta</taxon>
        <taxon>Embryophyta</taxon>
        <taxon>Tracheophyta</taxon>
        <taxon>Spermatophyta</taxon>
        <taxon>Magnoliopsida</taxon>
        <taxon>Liliopsida</taxon>
        <taxon>Poales</taxon>
        <taxon>Poaceae</taxon>
        <taxon>PACMAD clade</taxon>
        <taxon>Arundinoideae</taxon>
        <taxon>Arundineae</taxon>
        <taxon>Arundo</taxon>
    </lineage>
</organism>
<evidence type="ECO:0000313" key="2">
    <source>
        <dbReference type="EMBL" id="JAD58910.1"/>
    </source>
</evidence>
<name>A0A0A9BCE4_ARUDO</name>
<sequence>MAICSRACHGGVVSSHLIYSHPQRNTHTHTHKRQEMMSEDF</sequence>
<proteinExistence type="predicted"/>
<reference evidence="2" key="2">
    <citation type="journal article" date="2015" name="Data Brief">
        <title>Shoot transcriptome of the giant reed, Arundo donax.</title>
        <authorList>
            <person name="Barrero R.A."/>
            <person name="Guerrero F.D."/>
            <person name="Moolhuijzen P."/>
            <person name="Goolsby J.A."/>
            <person name="Tidwell J."/>
            <person name="Bellgard S.E."/>
            <person name="Bellgard M.I."/>
        </authorList>
    </citation>
    <scope>NUCLEOTIDE SEQUENCE</scope>
    <source>
        <tissue evidence="2">Shoot tissue taken approximately 20 cm above the soil surface</tissue>
    </source>
</reference>
<reference evidence="2" key="1">
    <citation type="submission" date="2014-09" db="EMBL/GenBank/DDBJ databases">
        <authorList>
            <person name="Magalhaes I.L.F."/>
            <person name="Oliveira U."/>
            <person name="Santos F.R."/>
            <person name="Vidigal T.H.D.A."/>
            <person name="Brescovit A.D."/>
            <person name="Santos A.J."/>
        </authorList>
    </citation>
    <scope>NUCLEOTIDE SEQUENCE</scope>
    <source>
        <tissue evidence="2">Shoot tissue taken approximately 20 cm above the soil surface</tissue>
    </source>
</reference>